<sequence>MLFPQLAVLLSLVLGTLLYLLTHTVHMERLHQICPIKSRPHPARDPVQFPFRPPKYKRGLRQDLRRGNTTKGHLIQELPHAIIIGVRKGGTRALLEMLSLHPAMVKASQEVHFFDSDQNYGRGVAWYRRRMPFSLTGQITIEKSPAYFVTEKVPERIFRMNSSTKLLVIVREPTIRAISDYTQVLEGKERKNKTYPRFEVLAINPSTQEVNTKYKAVRTSIYAKHLEHWLEFFPVQQFHVVDGDRLISDPLPELRLVEKFLNLPPGISQENLYFNSTRGFYCLRFSRRFSKCLAGSKGRPHPDVDLAVLDKLRRFYRPFNQKFYQMTGRKFDWP</sequence>
<dbReference type="AlphaFoldDB" id="A0A8B9L369"/>
<comment type="catalytic activity">
    <reaction evidence="10">
        <text>alpha-D-glucosaminyl-[heparan sulfate](n) + 3'-phosphoadenylyl sulfate = 3-sulfo-alpha-D-glucosaminyl-[heparan sulfate](n) + adenosine 3',5'-bisphosphate + H(+)</text>
        <dbReference type="Rhea" id="RHEA:15461"/>
        <dbReference type="Rhea" id="RHEA-COMP:9830"/>
        <dbReference type="Rhea" id="RHEA-COMP:9831"/>
        <dbReference type="ChEBI" id="CHEBI:15378"/>
        <dbReference type="ChEBI" id="CHEBI:58339"/>
        <dbReference type="ChEBI" id="CHEBI:58343"/>
        <dbReference type="ChEBI" id="CHEBI:58388"/>
        <dbReference type="ChEBI" id="CHEBI:70975"/>
        <dbReference type="EC" id="2.8.2.23"/>
    </reaction>
</comment>
<protein>
    <recommendedName>
        <fullName evidence="14">Sulfotransferase</fullName>
        <ecNumber evidence="14">2.8.2.-</ecNumber>
    </recommendedName>
</protein>
<comment type="subcellular location">
    <subcellularLocation>
        <location evidence="1">Golgi apparatus membrane</location>
        <topology evidence="1">Single-pass type II membrane protein</topology>
    </subcellularLocation>
</comment>
<evidence type="ECO:0000313" key="19">
    <source>
        <dbReference type="Proteomes" id="UP000752171"/>
    </source>
</evidence>
<feature type="active site" description="For sulfotransferase activity" evidence="11">
    <location>
        <position position="88"/>
    </location>
</feature>
<evidence type="ECO:0000256" key="6">
    <source>
        <dbReference type="ARBA" id="ARBA00023034"/>
    </source>
</evidence>
<feature type="binding site" evidence="12">
    <location>
        <begin position="88"/>
        <end position="92"/>
    </location>
    <ligand>
        <name>3'-phosphoadenylyl sulfate</name>
        <dbReference type="ChEBI" id="CHEBI:58339"/>
    </ligand>
</feature>
<keyword evidence="6" id="KW-0333">Golgi apparatus</keyword>
<evidence type="ECO:0000313" key="16">
    <source>
        <dbReference type="EMBL" id="KAG9282263.1"/>
    </source>
</evidence>
<comment type="similarity">
    <text evidence="14">Belongs to the sulfotransferase 1 family.</text>
</comment>
<reference evidence="17" key="2">
    <citation type="submission" date="2025-05" db="UniProtKB">
        <authorList>
            <consortium name="Ensembl"/>
        </authorList>
    </citation>
    <scope>IDENTIFICATION</scope>
</reference>
<dbReference type="Pfam" id="PF00685">
    <property type="entry name" value="Sulfotransfer_1"/>
    <property type="match status" value="1"/>
</dbReference>
<dbReference type="GO" id="GO:0008467">
    <property type="term" value="F:[heparan sulfate]-glucosamine 3-sulfotransferase activity"/>
    <property type="evidence" value="ECO:0007669"/>
    <property type="project" value="UniProtKB-EC"/>
</dbReference>
<name>A0A8B9L369_ASTMX</name>
<evidence type="ECO:0000256" key="11">
    <source>
        <dbReference type="PIRSR" id="PIRSR637359-1"/>
    </source>
</evidence>
<dbReference type="InterPro" id="IPR000863">
    <property type="entry name" value="Sulfotransferase_dom"/>
</dbReference>
<feature type="domain" description="Sulfotransferase" evidence="15">
    <location>
        <begin position="79"/>
        <end position="325"/>
    </location>
</feature>
<evidence type="ECO:0000313" key="17">
    <source>
        <dbReference type="Ensembl" id="ENSAMXP00005046195.1"/>
    </source>
</evidence>
<dbReference type="OMA" id="ISLYHTY"/>
<dbReference type="EMBL" id="JAICCE010000001">
    <property type="protein sequence ID" value="KAG9282263.1"/>
    <property type="molecule type" value="Genomic_DNA"/>
</dbReference>
<feature type="binding site" evidence="12">
    <location>
        <position position="281"/>
    </location>
    <ligand>
        <name>3'-phosphoadenylyl sulfate</name>
        <dbReference type="ChEBI" id="CHEBI:58339"/>
    </ligand>
</feature>
<keyword evidence="7" id="KW-0472">Membrane</keyword>
<evidence type="ECO:0000256" key="10">
    <source>
        <dbReference type="ARBA" id="ARBA00052516"/>
    </source>
</evidence>
<gene>
    <name evidence="16" type="primary">HS3ST5</name>
    <name evidence="16" type="ORF">AMEX_G896</name>
</gene>
<dbReference type="Proteomes" id="UP000694621">
    <property type="component" value="Unplaced"/>
</dbReference>
<dbReference type="KEGG" id="amex:103029341"/>
<reference evidence="16 19" key="1">
    <citation type="submission" date="2021-07" db="EMBL/GenBank/DDBJ databases">
        <authorList>
            <person name="Imarazene B."/>
            <person name="Zahm M."/>
            <person name="Klopp C."/>
            <person name="Cabau C."/>
            <person name="Beille S."/>
            <person name="Jouanno E."/>
            <person name="Castinel A."/>
            <person name="Lluch J."/>
            <person name="Gil L."/>
            <person name="Kuchtly C."/>
            <person name="Lopez Roques C."/>
            <person name="Donnadieu C."/>
            <person name="Parrinello H."/>
            <person name="Journot L."/>
            <person name="Du K."/>
            <person name="Schartl M."/>
            <person name="Retaux S."/>
            <person name="Guiguen Y."/>
        </authorList>
    </citation>
    <scope>NUCLEOTIDE SEQUENCE [LARGE SCALE GENOMIC DNA]</scope>
    <source>
        <strain evidence="16">Pach_M1</strain>
        <tissue evidence="16">Testis</tissue>
    </source>
</reference>
<dbReference type="FunFam" id="3.40.50.300:FF:000603">
    <property type="entry name" value="Sulfotransferase"/>
    <property type="match status" value="1"/>
</dbReference>
<keyword evidence="4" id="KW-0735">Signal-anchor</keyword>
<keyword evidence="3" id="KW-0812">Transmembrane</keyword>
<proteinExistence type="inferred from homology"/>
<feature type="binding site" evidence="12">
    <location>
        <position position="179"/>
    </location>
    <ligand>
        <name>3'-phosphoadenylyl sulfate</name>
        <dbReference type="ChEBI" id="CHEBI:58339"/>
    </ligand>
</feature>
<evidence type="ECO:0000256" key="14">
    <source>
        <dbReference type="RuleBase" id="RU361155"/>
    </source>
</evidence>
<feature type="binding site" evidence="12">
    <location>
        <begin position="297"/>
        <end position="301"/>
    </location>
    <ligand>
        <name>3'-phosphoadenylyl sulfate</name>
        <dbReference type="ChEBI" id="CHEBI:58339"/>
    </ligand>
</feature>
<dbReference type="GeneID" id="103029341"/>
<dbReference type="PANTHER" id="PTHR10605">
    <property type="entry name" value="HEPARAN SULFATE SULFOTRANSFERASE"/>
    <property type="match status" value="1"/>
</dbReference>
<evidence type="ECO:0000256" key="1">
    <source>
        <dbReference type="ARBA" id="ARBA00004323"/>
    </source>
</evidence>
<evidence type="ECO:0000256" key="9">
    <source>
        <dbReference type="ARBA" id="ARBA00023180"/>
    </source>
</evidence>
<evidence type="ECO:0000256" key="4">
    <source>
        <dbReference type="ARBA" id="ARBA00022968"/>
    </source>
</evidence>
<evidence type="ECO:0000256" key="13">
    <source>
        <dbReference type="PIRSR" id="PIRSR637359-3"/>
    </source>
</evidence>
<dbReference type="Gene3D" id="3.40.50.300">
    <property type="entry name" value="P-loop containing nucleotide triphosphate hydrolases"/>
    <property type="match status" value="1"/>
</dbReference>
<dbReference type="GO" id="GO:0000139">
    <property type="term" value="C:Golgi membrane"/>
    <property type="evidence" value="ECO:0007669"/>
    <property type="project" value="UniProtKB-SubCell"/>
</dbReference>
<organism evidence="17 18">
    <name type="scientific">Astyanax mexicanus</name>
    <name type="common">Blind cave fish</name>
    <name type="synonym">Astyanax fasciatus mexicanus</name>
    <dbReference type="NCBI Taxonomy" id="7994"/>
    <lineage>
        <taxon>Eukaryota</taxon>
        <taxon>Metazoa</taxon>
        <taxon>Chordata</taxon>
        <taxon>Craniata</taxon>
        <taxon>Vertebrata</taxon>
        <taxon>Euteleostomi</taxon>
        <taxon>Actinopterygii</taxon>
        <taxon>Neopterygii</taxon>
        <taxon>Teleostei</taxon>
        <taxon>Ostariophysi</taxon>
        <taxon>Characiformes</taxon>
        <taxon>Characoidei</taxon>
        <taxon>Acestrorhamphidae</taxon>
        <taxon>Acestrorhamphinae</taxon>
        <taxon>Astyanax</taxon>
    </lineage>
</organism>
<evidence type="ECO:0000313" key="18">
    <source>
        <dbReference type="Proteomes" id="UP000694621"/>
    </source>
</evidence>
<keyword evidence="8 13" id="KW-1015">Disulfide bond</keyword>
<feature type="binding site" evidence="12">
    <location>
        <position position="171"/>
    </location>
    <ligand>
        <name>3'-phosphoadenylyl sulfate</name>
        <dbReference type="ChEBI" id="CHEBI:58339"/>
    </ligand>
</feature>
<dbReference type="InterPro" id="IPR027417">
    <property type="entry name" value="P-loop_NTPase"/>
</dbReference>
<dbReference type="EC" id="2.8.2.-" evidence="14"/>
<keyword evidence="2 14" id="KW-0808">Transferase</keyword>
<evidence type="ECO:0000256" key="7">
    <source>
        <dbReference type="ARBA" id="ARBA00023136"/>
    </source>
</evidence>
<dbReference type="SUPFAM" id="SSF52540">
    <property type="entry name" value="P-loop containing nucleoside triphosphate hydrolases"/>
    <property type="match status" value="1"/>
</dbReference>
<evidence type="ECO:0000259" key="15">
    <source>
        <dbReference type="Pfam" id="PF00685"/>
    </source>
</evidence>
<feature type="disulfide bond" evidence="13">
    <location>
        <begin position="282"/>
        <end position="292"/>
    </location>
</feature>
<dbReference type="OrthoDB" id="411451at2759"/>
<evidence type="ECO:0000256" key="12">
    <source>
        <dbReference type="PIRSR" id="PIRSR637359-2"/>
    </source>
</evidence>
<dbReference type="Proteomes" id="UP000752171">
    <property type="component" value="Unassembled WGS sequence"/>
</dbReference>
<accession>A0A8B9L369</accession>
<evidence type="ECO:0000256" key="2">
    <source>
        <dbReference type="ARBA" id="ARBA00022679"/>
    </source>
</evidence>
<evidence type="ECO:0000256" key="8">
    <source>
        <dbReference type="ARBA" id="ARBA00023157"/>
    </source>
</evidence>
<evidence type="ECO:0000256" key="5">
    <source>
        <dbReference type="ARBA" id="ARBA00022989"/>
    </source>
</evidence>
<evidence type="ECO:0000256" key="3">
    <source>
        <dbReference type="ARBA" id="ARBA00022692"/>
    </source>
</evidence>
<dbReference type="Ensembl" id="ENSAMXT00005050187.1">
    <property type="protein sequence ID" value="ENSAMXP00005046195.1"/>
    <property type="gene ID" value="ENSAMXG00005021298.1"/>
</dbReference>
<dbReference type="PANTHER" id="PTHR10605:SF46">
    <property type="entry name" value="HEPARAN SULFATE GLUCOSAMINE 3-O-SULFOTRANSFERASE 5"/>
    <property type="match status" value="1"/>
</dbReference>
<keyword evidence="9" id="KW-0325">Glycoprotein</keyword>
<keyword evidence="5" id="KW-1133">Transmembrane helix</keyword>
<dbReference type="InterPro" id="IPR037359">
    <property type="entry name" value="NST/OST"/>
</dbReference>